<dbReference type="Proteomes" id="UP000630923">
    <property type="component" value="Unassembled WGS sequence"/>
</dbReference>
<evidence type="ECO:0000313" key="9">
    <source>
        <dbReference type="EMBL" id="GHF20586.1"/>
    </source>
</evidence>
<evidence type="ECO:0000256" key="6">
    <source>
        <dbReference type="PIRSR" id="PIRSR634603-3"/>
    </source>
</evidence>
<dbReference type="EC" id="5.1.1.-" evidence="7"/>
<feature type="active site" description="Proton acceptor; specific for (S)-substrate epimerization" evidence="5">
    <location>
        <position position="241"/>
    </location>
</feature>
<reference evidence="9" key="1">
    <citation type="journal article" date="2014" name="Int. J. Syst. Evol. Microbiol.">
        <title>Complete genome sequence of Corynebacterium casei LMG S-19264T (=DSM 44701T), isolated from a smear-ripened cheese.</title>
        <authorList>
            <consortium name="US DOE Joint Genome Institute (JGI-PGF)"/>
            <person name="Walter F."/>
            <person name="Albersmeier A."/>
            <person name="Kalinowski J."/>
            <person name="Ruckert C."/>
        </authorList>
    </citation>
    <scope>NUCLEOTIDE SEQUENCE</scope>
    <source>
        <strain evidence="9">KCTC 42590</strain>
    </source>
</reference>
<dbReference type="GO" id="GO:0016855">
    <property type="term" value="F:racemase and epimerase activity, acting on amino acids and derivatives"/>
    <property type="evidence" value="ECO:0007669"/>
    <property type="project" value="UniProtKB-UniRule"/>
</dbReference>
<dbReference type="InterPro" id="IPR013342">
    <property type="entry name" value="Mandelate_racemase_C"/>
</dbReference>
<evidence type="ECO:0000256" key="1">
    <source>
        <dbReference type="ARBA" id="ARBA00008031"/>
    </source>
</evidence>
<dbReference type="InterPro" id="IPR013341">
    <property type="entry name" value="Mandelate_racemase_N_dom"/>
</dbReference>
<evidence type="ECO:0000256" key="5">
    <source>
        <dbReference type="PIRSR" id="PIRSR634603-1"/>
    </source>
</evidence>
<evidence type="ECO:0000256" key="4">
    <source>
        <dbReference type="ARBA" id="ARBA00023235"/>
    </source>
</evidence>
<comment type="caution">
    <text evidence="9">The sequence shown here is derived from an EMBL/GenBank/DDBJ whole genome shotgun (WGS) entry which is preliminary data.</text>
</comment>
<comment type="cofactor">
    <cofactor evidence="6 7">
        <name>Mg(2+)</name>
        <dbReference type="ChEBI" id="CHEBI:18420"/>
    </cofactor>
    <text evidence="6 7">Binds 1 Mg(2+) ion per subunit.</text>
</comment>
<evidence type="ECO:0000256" key="3">
    <source>
        <dbReference type="ARBA" id="ARBA00022842"/>
    </source>
</evidence>
<proteinExistence type="inferred from homology"/>
<dbReference type="Pfam" id="PF13378">
    <property type="entry name" value="MR_MLE_C"/>
    <property type="match status" value="1"/>
</dbReference>
<keyword evidence="10" id="KW-1185">Reference proteome</keyword>
<feature type="active site" description="Proton acceptor; specific for (R)-substrate epimerization" evidence="5">
    <location>
        <position position="145"/>
    </location>
</feature>
<dbReference type="InterPro" id="IPR029065">
    <property type="entry name" value="Enolase_C-like"/>
</dbReference>
<reference evidence="9" key="2">
    <citation type="submission" date="2020-09" db="EMBL/GenBank/DDBJ databases">
        <authorList>
            <person name="Sun Q."/>
            <person name="Kim S."/>
        </authorList>
    </citation>
    <scope>NUCLEOTIDE SEQUENCE</scope>
    <source>
        <strain evidence="9">KCTC 42590</strain>
    </source>
</reference>
<dbReference type="InterPro" id="IPR034593">
    <property type="entry name" value="DgoD-like"/>
</dbReference>
<dbReference type="EMBL" id="BNCI01000001">
    <property type="protein sequence ID" value="GHF20586.1"/>
    <property type="molecule type" value="Genomic_DNA"/>
</dbReference>
<dbReference type="SUPFAM" id="SSF51604">
    <property type="entry name" value="Enolase C-terminal domain-like"/>
    <property type="match status" value="1"/>
</dbReference>
<gene>
    <name evidence="9" type="ORF">GCM10017044_14340</name>
</gene>
<feature type="binding site" evidence="6">
    <location>
        <position position="196"/>
    </location>
    <ligand>
        <name>Mg(2+)</name>
        <dbReference type="ChEBI" id="CHEBI:18420"/>
    </ligand>
</feature>
<dbReference type="NCBIfam" id="NF042940">
    <property type="entry name" value="racemase_DgcA"/>
    <property type="match status" value="1"/>
</dbReference>
<feature type="domain" description="Mandelate racemase/muconate lactonizing enzyme C-terminal" evidence="8">
    <location>
        <begin position="126"/>
        <end position="217"/>
    </location>
</feature>
<keyword evidence="4 7" id="KW-0413">Isomerase</keyword>
<dbReference type="SFLD" id="SFLDF00010">
    <property type="entry name" value="dipeptide_epimerase"/>
    <property type="match status" value="1"/>
</dbReference>
<dbReference type="RefSeq" id="WP_191251282.1">
    <property type="nucleotide sequence ID" value="NZ_BNCI01000001.1"/>
</dbReference>
<comment type="similarity">
    <text evidence="1 7">Belongs to the mandelate racemase/muconate lactonizing enzyme family.</text>
</comment>
<dbReference type="InterPro" id="IPR036849">
    <property type="entry name" value="Enolase-like_C_sf"/>
</dbReference>
<dbReference type="InterPro" id="IPR029017">
    <property type="entry name" value="Enolase-like_N"/>
</dbReference>
<dbReference type="SFLD" id="SFLDS00001">
    <property type="entry name" value="Enolase"/>
    <property type="match status" value="1"/>
</dbReference>
<dbReference type="InterPro" id="IPR034603">
    <property type="entry name" value="Dipeptide_epimerase"/>
</dbReference>
<dbReference type="SFLD" id="SFLDG00180">
    <property type="entry name" value="muconate_cycloisomerase"/>
    <property type="match status" value="1"/>
</dbReference>
<feature type="binding site" evidence="6">
    <location>
        <position position="219"/>
    </location>
    <ligand>
        <name>Mg(2+)</name>
        <dbReference type="ChEBI" id="CHEBI:18420"/>
    </ligand>
</feature>
<keyword evidence="3 6" id="KW-0460">Magnesium</keyword>
<evidence type="ECO:0000256" key="7">
    <source>
        <dbReference type="RuleBase" id="RU366006"/>
    </source>
</evidence>
<sequence length="322" mass="34155">MLIAAHESWPIAGTFTISRGSKTAADVVVATFTKDGISGRGECVPYARYGESIDSVIAEIDAAAIKISADPCLVGEALKAGAARNAVDCAVWDWKAKQAGKRVWNMVGISAPDNIITAYTLSVDTPANMHAKALECQHMPLLKLKLAGDGDLERVEAVRKGAPNARIIVDANEGWNADHYRSFVPALEKLRIEAIEQPMPAGNDEALKTLARPIPIIADESCHDTASLSDIVGKYDMINIKLDKTGGLTEALALKEAAREAGLDIMVGCMVGTSLAMAPALLLAGDASIVDLDGPLLLQKDRPDGLSFTDNRIATFPPALWG</sequence>
<name>A0A919ASG6_9PROT</name>
<evidence type="ECO:0000259" key="8">
    <source>
        <dbReference type="SMART" id="SM00922"/>
    </source>
</evidence>
<protein>
    <recommendedName>
        <fullName evidence="7">Dipeptide epimerase</fullName>
        <ecNumber evidence="7">5.1.1.-</ecNumber>
    </recommendedName>
</protein>
<organism evidence="9 10">
    <name type="scientific">Kordiimonas sediminis</name>
    <dbReference type="NCBI Taxonomy" id="1735581"/>
    <lineage>
        <taxon>Bacteria</taxon>
        <taxon>Pseudomonadati</taxon>
        <taxon>Pseudomonadota</taxon>
        <taxon>Alphaproteobacteria</taxon>
        <taxon>Kordiimonadales</taxon>
        <taxon>Kordiimonadaceae</taxon>
        <taxon>Kordiimonas</taxon>
    </lineage>
</organism>
<dbReference type="GO" id="GO:0046872">
    <property type="term" value="F:metal ion binding"/>
    <property type="evidence" value="ECO:0007669"/>
    <property type="project" value="UniProtKB-KW"/>
</dbReference>
<evidence type="ECO:0000256" key="2">
    <source>
        <dbReference type="ARBA" id="ARBA00022723"/>
    </source>
</evidence>
<dbReference type="Gene3D" id="3.30.390.10">
    <property type="entry name" value="Enolase-like, N-terminal domain"/>
    <property type="match status" value="1"/>
</dbReference>
<dbReference type="AlphaFoldDB" id="A0A919ASG6"/>
<dbReference type="SUPFAM" id="SSF54826">
    <property type="entry name" value="Enolase N-terminal domain-like"/>
    <property type="match status" value="1"/>
</dbReference>
<evidence type="ECO:0000313" key="10">
    <source>
        <dbReference type="Proteomes" id="UP000630923"/>
    </source>
</evidence>
<dbReference type="SMART" id="SM00922">
    <property type="entry name" value="MR_MLE"/>
    <property type="match status" value="1"/>
</dbReference>
<accession>A0A919ASG6</accession>
<dbReference type="CDD" id="cd03319">
    <property type="entry name" value="L-Ala-DL-Glu_epimerase"/>
    <property type="match status" value="1"/>
</dbReference>
<dbReference type="Gene3D" id="3.20.20.120">
    <property type="entry name" value="Enolase-like C-terminal domain"/>
    <property type="match status" value="1"/>
</dbReference>
<keyword evidence="2 6" id="KW-0479">Metal-binding</keyword>
<dbReference type="PANTHER" id="PTHR48080">
    <property type="entry name" value="D-GALACTONATE DEHYDRATASE-RELATED"/>
    <property type="match status" value="1"/>
</dbReference>
<dbReference type="Pfam" id="PF02746">
    <property type="entry name" value="MR_MLE_N"/>
    <property type="match status" value="1"/>
</dbReference>
<dbReference type="PANTHER" id="PTHR48080:SF3">
    <property type="entry name" value="ENOLASE SUPERFAMILY MEMBER DDB_G0284701"/>
    <property type="match status" value="1"/>
</dbReference>
<feature type="binding site" evidence="6">
    <location>
        <position position="170"/>
    </location>
    <ligand>
        <name>Mg(2+)</name>
        <dbReference type="ChEBI" id="CHEBI:18420"/>
    </ligand>
</feature>